<dbReference type="RefSeq" id="WP_047808877.1">
    <property type="nucleotide sequence ID" value="NZ_LDZY01000003.1"/>
</dbReference>
<keyword evidence="3 5" id="KW-0067">ATP-binding</keyword>
<dbReference type="PROSITE" id="PS50893">
    <property type="entry name" value="ABC_TRANSPORTER_2"/>
    <property type="match status" value="1"/>
</dbReference>
<name>A0A0J1IQT7_9FIRM</name>
<organism evidence="5 6">
    <name type="scientific">Desulfosporosinus acididurans</name>
    <dbReference type="NCBI Taxonomy" id="476652"/>
    <lineage>
        <taxon>Bacteria</taxon>
        <taxon>Bacillati</taxon>
        <taxon>Bacillota</taxon>
        <taxon>Clostridia</taxon>
        <taxon>Eubacteriales</taxon>
        <taxon>Desulfitobacteriaceae</taxon>
        <taxon>Desulfosporosinus</taxon>
    </lineage>
</organism>
<sequence length="291" mass="33235">MTSTDDILSVQNLTKHFKDFTLQSVSFNLPRGYVMGFIGPNGSGKTTTLKLIMNLLRKDSGEINIFGLDHQVHALEIRERIGFVFDENHYYDELSLRDMSRIVASFYKYWDPKVFARYLKDFDLNPKQKIKQLSKGMKMKFSLAIALSHQAELLIMDEPTAGLDPLVRYELLEILTALLQDERKSVFFSTHITSDLDRIADFVTFLNNGRIVLSSPKDDILDNYGIVKGAQELLTSETKHLFVGLKINSYGFEGLIKDKRSLAQSFKERVVLEKPTLEDIMLYTVKGESAC</sequence>
<dbReference type="Gene3D" id="3.40.50.300">
    <property type="entry name" value="P-loop containing nucleotide triphosphate hydrolases"/>
    <property type="match status" value="1"/>
</dbReference>
<keyword evidence="6" id="KW-1185">Reference proteome</keyword>
<dbReference type="SUPFAM" id="SSF52540">
    <property type="entry name" value="P-loop containing nucleoside triphosphate hydrolases"/>
    <property type="match status" value="1"/>
</dbReference>
<reference evidence="5 6" key="1">
    <citation type="submission" date="2015-06" db="EMBL/GenBank/DDBJ databases">
        <title>Draft genome of the moderately acidophilic sulfate reducer Candidatus Desulfosporosinus acididurans strain M1.</title>
        <authorList>
            <person name="Poehlein A."/>
            <person name="Petzsch P."/>
            <person name="Johnson B.D."/>
            <person name="Schloemann M."/>
            <person name="Daniel R."/>
            <person name="Muehling M."/>
        </authorList>
    </citation>
    <scope>NUCLEOTIDE SEQUENCE [LARGE SCALE GENOMIC DNA]</scope>
    <source>
        <strain evidence="5 6">M1</strain>
    </source>
</reference>
<dbReference type="PROSITE" id="PS00211">
    <property type="entry name" value="ABC_TRANSPORTER_1"/>
    <property type="match status" value="1"/>
</dbReference>
<dbReference type="Pfam" id="PF00005">
    <property type="entry name" value="ABC_tran"/>
    <property type="match status" value="1"/>
</dbReference>
<dbReference type="STRING" id="476652.DEAC_c09600"/>
<dbReference type="Proteomes" id="UP000036356">
    <property type="component" value="Unassembled WGS sequence"/>
</dbReference>
<feature type="domain" description="ABC transporter" evidence="4">
    <location>
        <begin position="2"/>
        <end position="233"/>
    </location>
</feature>
<dbReference type="SMART" id="SM00382">
    <property type="entry name" value="AAA"/>
    <property type="match status" value="1"/>
</dbReference>
<dbReference type="EMBL" id="LDZY01000003">
    <property type="protein sequence ID" value="KLU67026.1"/>
    <property type="molecule type" value="Genomic_DNA"/>
</dbReference>
<dbReference type="InterPro" id="IPR051782">
    <property type="entry name" value="ABC_Transporter_VariousFunc"/>
</dbReference>
<dbReference type="PATRIC" id="fig|476652.3.peg.989"/>
<dbReference type="InterPro" id="IPR003439">
    <property type="entry name" value="ABC_transporter-like_ATP-bd"/>
</dbReference>
<evidence type="ECO:0000313" key="5">
    <source>
        <dbReference type="EMBL" id="KLU67026.1"/>
    </source>
</evidence>
<dbReference type="EC" id="3.6.3.-" evidence="5"/>
<evidence type="ECO:0000313" key="6">
    <source>
        <dbReference type="Proteomes" id="UP000036356"/>
    </source>
</evidence>
<dbReference type="AlphaFoldDB" id="A0A0J1IQT7"/>
<evidence type="ECO:0000256" key="2">
    <source>
        <dbReference type="ARBA" id="ARBA00022741"/>
    </source>
</evidence>
<proteinExistence type="predicted"/>
<dbReference type="CDD" id="cd03230">
    <property type="entry name" value="ABC_DR_subfamily_A"/>
    <property type="match status" value="1"/>
</dbReference>
<evidence type="ECO:0000259" key="4">
    <source>
        <dbReference type="PROSITE" id="PS50893"/>
    </source>
</evidence>
<dbReference type="InterPro" id="IPR003593">
    <property type="entry name" value="AAA+_ATPase"/>
</dbReference>
<gene>
    <name evidence="5" type="ORF">DEAC_c09600</name>
</gene>
<protein>
    <submittedName>
        <fullName evidence="5">Fluoroquinolones export ATP-binding proteinc</fullName>
        <ecNumber evidence="5">3.6.3.-</ecNumber>
    </submittedName>
</protein>
<evidence type="ECO:0000256" key="3">
    <source>
        <dbReference type="ARBA" id="ARBA00022840"/>
    </source>
</evidence>
<evidence type="ECO:0000256" key="1">
    <source>
        <dbReference type="ARBA" id="ARBA00022448"/>
    </source>
</evidence>
<dbReference type="PANTHER" id="PTHR42939:SF3">
    <property type="entry name" value="ABC TRANSPORTER ATP-BINDING COMPONENT"/>
    <property type="match status" value="1"/>
</dbReference>
<keyword evidence="1" id="KW-0813">Transport</keyword>
<dbReference type="InterPro" id="IPR027417">
    <property type="entry name" value="P-loop_NTPase"/>
</dbReference>
<keyword evidence="2" id="KW-0547">Nucleotide-binding</keyword>
<dbReference type="InterPro" id="IPR017871">
    <property type="entry name" value="ABC_transporter-like_CS"/>
</dbReference>
<dbReference type="GO" id="GO:0005524">
    <property type="term" value="F:ATP binding"/>
    <property type="evidence" value="ECO:0007669"/>
    <property type="project" value="UniProtKB-KW"/>
</dbReference>
<accession>A0A0J1IQT7</accession>
<dbReference type="GO" id="GO:0016887">
    <property type="term" value="F:ATP hydrolysis activity"/>
    <property type="evidence" value="ECO:0007669"/>
    <property type="project" value="InterPro"/>
</dbReference>
<dbReference type="PANTHER" id="PTHR42939">
    <property type="entry name" value="ABC TRANSPORTER ATP-BINDING PROTEIN ALBC-RELATED"/>
    <property type="match status" value="1"/>
</dbReference>
<keyword evidence="5" id="KW-0378">Hydrolase</keyword>
<comment type="caution">
    <text evidence="5">The sequence shown here is derived from an EMBL/GenBank/DDBJ whole genome shotgun (WGS) entry which is preliminary data.</text>
</comment>